<name>A0A077R2W8_9BASI</name>
<dbReference type="EMBL" id="HG529572">
    <property type="protein sequence ID" value="CDI53241.1"/>
    <property type="molecule type" value="Genomic_DNA"/>
</dbReference>
<accession>A0A077R2W8</accession>
<dbReference type="AlphaFoldDB" id="A0A077R2W8"/>
<reference evidence="1" key="1">
    <citation type="journal article" date="2014" name="Genome Biol. Evol.">
        <title>Gene Loss Rather Than Gene Gain Is Associated with a Host Jump from Monocots to Dicots in the Smut Fungus Melanopsichium pennsylvanicum.</title>
        <authorList>
            <person name="Sharma R."/>
            <person name="Mishra B."/>
            <person name="Runge F."/>
            <person name="Thines M."/>
        </authorList>
    </citation>
    <scope>NUCLEOTIDE SEQUENCE</scope>
    <source>
        <strain evidence="1">4</strain>
    </source>
</reference>
<protein>
    <submittedName>
        <fullName evidence="1">Uncharacterized protein</fullName>
    </submittedName>
</protein>
<sequence>MTISHPPMVSITCTTAKMAFDVYAEGGSDMLMARARLLEILENLGDNLPADLKHLRRDELNEEKGRQHVGRDKAASDKWREEIEAGPGPSHANVHWAPTAGSTEFESEWACLPPAITALPSFFRIKELVMRNSREKASFRRSLPVLANGIDHCFLSRPTFSQVLLDLEGENREAMPDNAENAGLLPLPPDPLTLTEALWESHFGVPRNLTWYSAVCEFPAGVASCASVHFSPPVPARLGLSRLSVDSPTNVVHCALAGTKRPLSLVGPASGLLYAVTQGSLLLISWPCTDHNFDAWHRLSRSLQTNQFNHLDDFENPTINVLRTGDAVYLAAGTTNIMVALSHVSLTSRQILNPHSKELANIVRCCNRLMDILVDQQGIGYSPFDEMEVERMDANVTTWGALVKHLSAGKQLKNVKPIRTSSAKVPLKNIKPNQPALQDFLRGLRSIDEKISIYRTMVQGAAESAHDKKECTCTHNRPYETLNALAKLSTSAQTSEKTAESDASPLGDFFEATHSLNQYLRSVITIKGKNRAPS</sequence>
<proteinExistence type="predicted"/>
<organism evidence="1">
    <name type="scientific">Melanopsichium pennsylvanicum 4</name>
    <dbReference type="NCBI Taxonomy" id="1398559"/>
    <lineage>
        <taxon>Eukaryota</taxon>
        <taxon>Fungi</taxon>
        <taxon>Dikarya</taxon>
        <taxon>Basidiomycota</taxon>
        <taxon>Ustilaginomycotina</taxon>
        <taxon>Ustilaginomycetes</taxon>
        <taxon>Ustilaginales</taxon>
        <taxon>Ustilaginaceae</taxon>
        <taxon>Melanopsichium</taxon>
    </lineage>
</organism>
<evidence type="ECO:0000313" key="1">
    <source>
        <dbReference type="EMBL" id="CDI53241.1"/>
    </source>
</evidence>